<feature type="transmembrane region" description="Helical" evidence="1">
    <location>
        <begin position="6"/>
        <end position="27"/>
    </location>
</feature>
<keyword evidence="1" id="KW-0472">Membrane</keyword>
<feature type="transmembrane region" description="Helical" evidence="1">
    <location>
        <begin position="39"/>
        <end position="57"/>
    </location>
</feature>
<evidence type="ECO:0000256" key="1">
    <source>
        <dbReference type="SAM" id="Phobius"/>
    </source>
</evidence>
<dbReference type="Proteomes" id="UP000183028">
    <property type="component" value="Unassembled WGS sequence"/>
</dbReference>
<dbReference type="AlphaFoldDB" id="A0A1H6R263"/>
<proteinExistence type="predicted"/>
<evidence type="ECO:0000313" key="2">
    <source>
        <dbReference type="EMBL" id="SEI49893.1"/>
    </source>
</evidence>
<gene>
    <name evidence="2" type="ORF">SAMN04487834_100655</name>
</gene>
<dbReference type="eggNOG" id="COG4392">
    <property type="taxonomic scope" value="Bacteria"/>
</dbReference>
<keyword evidence="3" id="KW-1185">Reference proteome</keyword>
<organism evidence="2 3">
    <name type="scientific">Sharpea azabuensis</name>
    <dbReference type="NCBI Taxonomy" id="322505"/>
    <lineage>
        <taxon>Bacteria</taxon>
        <taxon>Bacillati</taxon>
        <taxon>Bacillota</taxon>
        <taxon>Erysipelotrichia</taxon>
        <taxon>Erysipelotrichales</taxon>
        <taxon>Coprobacillaceae</taxon>
        <taxon>Sharpea</taxon>
    </lineage>
</organism>
<name>A0A1H6R263_9FIRM</name>
<feature type="transmembrane region" description="Helical" evidence="1">
    <location>
        <begin position="83"/>
        <end position="101"/>
    </location>
</feature>
<dbReference type="RefSeq" id="WP_074731321.1">
    <property type="nucleotide sequence ID" value="NZ_FNYK01000006.1"/>
</dbReference>
<evidence type="ECO:0000313" key="3">
    <source>
        <dbReference type="Proteomes" id="UP000183028"/>
    </source>
</evidence>
<reference evidence="3" key="1">
    <citation type="submission" date="2016-10" db="EMBL/GenBank/DDBJ databases">
        <authorList>
            <person name="Varghese N."/>
            <person name="Submissions S."/>
        </authorList>
    </citation>
    <scope>NUCLEOTIDE SEQUENCE [LARGE SCALE GENOMIC DNA]</scope>
    <source>
        <strain evidence="3">DSM 20406</strain>
    </source>
</reference>
<dbReference type="EMBL" id="FNYK01000006">
    <property type="protein sequence ID" value="SEI49893.1"/>
    <property type="molecule type" value="Genomic_DNA"/>
</dbReference>
<dbReference type="STRING" id="322505.SAMN04487836_10958"/>
<dbReference type="InterPro" id="IPR008407">
    <property type="entry name" value="Brnchd-chn_aa_trnsp_AzlD"/>
</dbReference>
<dbReference type="Pfam" id="PF05437">
    <property type="entry name" value="AzlD"/>
    <property type="match status" value="1"/>
</dbReference>
<keyword evidence="1" id="KW-1133">Transmembrane helix</keyword>
<dbReference type="OrthoDB" id="9811308at2"/>
<sequence>MSRYQLTVVAIMAIFTYLPRFIPLTFYRKKITSPYLLSVLYYLPYAVLGALTFPGIINATPHMWESLMGGLACLFFAYRKKGLVFVAIMGIVVSYITYLVLTLI</sequence>
<keyword evidence="1" id="KW-0812">Transmembrane</keyword>
<protein>
    <submittedName>
        <fullName evidence="2">Branched-chain amino acid transport protein</fullName>
    </submittedName>
</protein>
<accession>A0A1H6R263</accession>